<dbReference type="InterPro" id="IPR003767">
    <property type="entry name" value="Malate/L-lactate_DH-like"/>
</dbReference>
<comment type="similarity">
    <text evidence="1">Belongs to the LDH2/MDH2 oxidoreductase family.</text>
</comment>
<dbReference type="RefSeq" id="WP_062228558.1">
    <property type="nucleotide sequence ID" value="NZ_BBWR01000013.1"/>
</dbReference>
<dbReference type="Gene3D" id="3.30.1370.60">
    <property type="entry name" value="Hypothetical oxidoreductase yiak, domain 2"/>
    <property type="match status" value="1"/>
</dbReference>
<protein>
    <submittedName>
        <fullName evidence="3">Malate/L-lactate dehydrogenase</fullName>
    </submittedName>
</protein>
<evidence type="ECO:0000256" key="2">
    <source>
        <dbReference type="ARBA" id="ARBA00023002"/>
    </source>
</evidence>
<evidence type="ECO:0000313" key="3">
    <source>
        <dbReference type="EMBL" id="BAT27847.1"/>
    </source>
</evidence>
<dbReference type="GO" id="GO:0016491">
    <property type="term" value="F:oxidoreductase activity"/>
    <property type="evidence" value="ECO:0007669"/>
    <property type="project" value="UniProtKB-KW"/>
</dbReference>
<dbReference type="EMBL" id="LC066376">
    <property type="protein sequence ID" value="BAT27847.1"/>
    <property type="molecule type" value="Genomic_DNA"/>
</dbReference>
<accession>A0A0P0Z1M7</accession>
<sequence length="350" mass="35580">MTNDTIAADTLTGFARNILVAAGMREPHAQIVSDTLVYAELRGVSSHGLARLPSYLDRVAAGAMELDPDMTVDGSFDAFRLLDAQNGFGQIAACTAMDAAAAMARRHGISAVSVRNSNHFGVAAYFVERAARAGLVGIALTNASPAMAPYNARTALIGTNPIAFGIPAGAQRPIVLDMSTSLVARGKIRLAAMNGDAIPLGWAVDADGVPTTDAKAALDGHVAPMGGPKGAGLSLVIDILTGVLSATALTGAVRNITDLGGPSRTGHLLLALEPAAIGGAQSFARDVAAVADRVHALEPVPGAQIRLPGELEALAAERRTQEGIPLSPAVIAALQATAARYGVPPLALAA</sequence>
<dbReference type="InterPro" id="IPR036111">
    <property type="entry name" value="Mal/L-sulfo/L-lacto_DH-like_sf"/>
</dbReference>
<organism evidence="3">
    <name type="scientific">Aureimonas frigidaquae</name>
    <dbReference type="NCBI Taxonomy" id="424757"/>
    <lineage>
        <taxon>Bacteria</taxon>
        <taxon>Pseudomonadati</taxon>
        <taxon>Pseudomonadota</taxon>
        <taxon>Alphaproteobacteria</taxon>
        <taxon>Hyphomicrobiales</taxon>
        <taxon>Aurantimonadaceae</taxon>
        <taxon>Aureimonas</taxon>
    </lineage>
</organism>
<keyword evidence="2" id="KW-0560">Oxidoreductase</keyword>
<dbReference type="InterPro" id="IPR043143">
    <property type="entry name" value="Mal/L-sulf/L-lact_DH-like_NADP"/>
</dbReference>
<evidence type="ECO:0000256" key="1">
    <source>
        <dbReference type="ARBA" id="ARBA00006056"/>
    </source>
</evidence>
<dbReference type="PANTHER" id="PTHR11091:SF0">
    <property type="entry name" value="MALATE DEHYDROGENASE"/>
    <property type="match status" value="1"/>
</dbReference>
<dbReference type="PANTHER" id="PTHR11091">
    <property type="entry name" value="OXIDOREDUCTASE-RELATED"/>
    <property type="match status" value="1"/>
</dbReference>
<reference evidence="3" key="1">
    <citation type="journal article" date="2015" name="Proc. Natl. Acad. Sci. U.S.A.">
        <title>Bacterial clade with the ribosomal RNA operon on a small plasmid rather than the chromosome.</title>
        <authorList>
            <person name="Anda M."/>
            <person name="Ohtsubo Y."/>
            <person name="Okubo T."/>
            <person name="Sugawara M."/>
            <person name="Nagata Y."/>
            <person name="Tsuda M."/>
            <person name="Minamisawa K."/>
            <person name="Mitsui H."/>
        </authorList>
    </citation>
    <scope>NUCLEOTIDE SEQUENCE</scope>
    <source>
        <strain evidence="3">JCM 14755</strain>
    </source>
</reference>
<dbReference type="Gene3D" id="1.10.1530.10">
    <property type="match status" value="1"/>
</dbReference>
<name>A0A0P0Z1M7_9HYPH</name>
<dbReference type="SUPFAM" id="SSF89733">
    <property type="entry name" value="L-sulfolactate dehydrogenase-like"/>
    <property type="match status" value="1"/>
</dbReference>
<proteinExistence type="inferred from homology"/>
<dbReference type="InterPro" id="IPR043144">
    <property type="entry name" value="Mal/L-sulf/L-lact_DH-like_ah"/>
</dbReference>
<dbReference type="OrthoDB" id="9811519at2"/>
<dbReference type="AlphaFoldDB" id="A0A0P0Z1M7"/>
<dbReference type="Pfam" id="PF02615">
    <property type="entry name" value="Ldh_2"/>
    <property type="match status" value="1"/>
</dbReference>